<evidence type="ECO:0000313" key="1">
    <source>
        <dbReference type="EMBL" id="GAL83489.1"/>
    </source>
</evidence>
<gene>
    <name evidence="1" type="ORF">MYP_716</name>
</gene>
<accession>A0A098LAL7</accession>
<proteinExistence type="predicted"/>
<protein>
    <submittedName>
        <fullName evidence="1">Uncharacterized protein</fullName>
    </submittedName>
</protein>
<reference evidence="1 2" key="1">
    <citation type="submission" date="2014-09" db="EMBL/GenBank/DDBJ databases">
        <title>Sporocytophaga myxococcoides PG-01 genome sequencing.</title>
        <authorList>
            <person name="Liu L."/>
            <person name="Gao P.J."/>
            <person name="Chen G.J."/>
            <person name="Wang L.S."/>
        </authorList>
    </citation>
    <scope>NUCLEOTIDE SEQUENCE [LARGE SCALE GENOMIC DNA]</scope>
    <source>
        <strain evidence="1 2">PG-01</strain>
    </source>
</reference>
<dbReference type="EMBL" id="BBLT01000001">
    <property type="protein sequence ID" value="GAL83489.1"/>
    <property type="molecule type" value="Genomic_DNA"/>
</dbReference>
<comment type="caution">
    <text evidence="1">The sequence shown here is derived from an EMBL/GenBank/DDBJ whole genome shotgun (WGS) entry which is preliminary data.</text>
</comment>
<evidence type="ECO:0000313" key="2">
    <source>
        <dbReference type="Proteomes" id="UP000030185"/>
    </source>
</evidence>
<dbReference type="AlphaFoldDB" id="A0A098LAL7"/>
<dbReference type="Proteomes" id="UP000030185">
    <property type="component" value="Unassembled WGS sequence"/>
</dbReference>
<keyword evidence="2" id="KW-1185">Reference proteome</keyword>
<organism evidence="1 2">
    <name type="scientific">Sporocytophaga myxococcoides</name>
    <dbReference type="NCBI Taxonomy" id="153721"/>
    <lineage>
        <taxon>Bacteria</taxon>
        <taxon>Pseudomonadati</taxon>
        <taxon>Bacteroidota</taxon>
        <taxon>Cytophagia</taxon>
        <taxon>Cytophagales</taxon>
        <taxon>Cytophagaceae</taxon>
        <taxon>Sporocytophaga</taxon>
    </lineage>
</organism>
<sequence>MEAKIAANSAMESNTELLMRIAVKKDKHTLGWNRSNEFLHNGIMYDVVSSNVSKDSIVFLCFQDNYESWIKREVDRYLNIFFGKSGHKKKPNFYSKYGSKKLIQPINIGLEKIFLLKYYRFCIDFIFHYQLMITNTPFVPPEFKF</sequence>
<name>A0A098LAL7_9BACT</name>